<sequence>MQGDNITVKINGKVVNEFNEKTDRGEIGDSGKRLSHGTIALQAHDPKSLIYYKDIMIKPLP</sequence>
<keyword evidence="2" id="KW-0378">Hydrolase</keyword>
<evidence type="ECO:0000313" key="3">
    <source>
        <dbReference type="Proteomes" id="UP000014974"/>
    </source>
</evidence>
<name>S7VI46_9BACT</name>
<accession>S7VI46</accession>
<evidence type="ECO:0000259" key="1">
    <source>
        <dbReference type="Pfam" id="PF06439"/>
    </source>
</evidence>
<dbReference type="AlphaFoldDB" id="S7VI46"/>
<feature type="domain" description="3-keto-alpha-glucoside-1,2-lyase/3-keto-2-hydroxy-glucal hydratase" evidence="1">
    <location>
        <begin position="1"/>
        <end position="58"/>
    </location>
</feature>
<dbReference type="STRING" id="641524.ADICYQ_1431"/>
<dbReference type="Proteomes" id="UP000014974">
    <property type="component" value="Unassembled WGS sequence"/>
</dbReference>
<dbReference type="InterPro" id="IPR010496">
    <property type="entry name" value="AL/BT2_dom"/>
</dbReference>
<comment type="caution">
    <text evidence="2">The sequence shown here is derived from an EMBL/GenBank/DDBJ whole genome shotgun (WGS) entry which is preliminary data.</text>
</comment>
<protein>
    <submittedName>
        <fullName evidence="2">Putative secreted glycosyl hydrolase</fullName>
    </submittedName>
</protein>
<dbReference type="EMBL" id="ATNM01000064">
    <property type="protein sequence ID" value="EPR69646.1"/>
    <property type="molecule type" value="Genomic_DNA"/>
</dbReference>
<evidence type="ECO:0000313" key="2">
    <source>
        <dbReference type="EMBL" id="EPR69646.1"/>
    </source>
</evidence>
<dbReference type="Pfam" id="PF06439">
    <property type="entry name" value="3keto-disac_hyd"/>
    <property type="match status" value="1"/>
</dbReference>
<reference evidence="2 3" key="1">
    <citation type="journal article" date="2013" name="Genome Announc.">
        <title>Draft Genome Sequence of Cyclobacterium qasimii Strain M12-11BT, Isolated from Arctic Marine Sediment.</title>
        <authorList>
            <person name="Shivaji S."/>
            <person name="Ara S."/>
            <person name="Singh A."/>
            <person name="Kumar Pinnaka A."/>
        </authorList>
    </citation>
    <scope>NUCLEOTIDE SEQUENCE [LARGE SCALE GENOMIC DNA]</scope>
    <source>
        <strain evidence="2 3">M12-11B</strain>
    </source>
</reference>
<organism evidence="2 3">
    <name type="scientific">Cyclobacterium qasimii M12-11B</name>
    <dbReference type="NCBI Taxonomy" id="641524"/>
    <lineage>
        <taxon>Bacteria</taxon>
        <taxon>Pseudomonadati</taxon>
        <taxon>Bacteroidota</taxon>
        <taxon>Cytophagia</taxon>
        <taxon>Cytophagales</taxon>
        <taxon>Cyclobacteriaceae</taxon>
        <taxon>Cyclobacterium</taxon>
    </lineage>
</organism>
<proteinExistence type="predicted"/>
<dbReference type="GO" id="GO:0016787">
    <property type="term" value="F:hydrolase activity"/>
    <property type="evidence" value="ECO:0007669"/>
    <property type="project" value="UniProtKB-KW"/>
</dbReference>
<dbReference type="Gene3D" id="2.60.120.560">
    <property type="entry name" value="Exo-inulinase, domain 1"/>
    <property type="match status" value="1"/>
</dbReference>
<gene>
    <name evidence="2" type="ORF">ADICYQ_1431</name>
</gene>